<accession>A0AAE0FZB5</accession>
<evidence type="ECO:0000313" key="2">
    <source>
        <dbReference type="Proteomes" id="UP001190700"/>
    </source>
</evidence>
<comment type="caution">
    <text evidence="1">The sequence shown here is derived from an EMBL/GenBank/DDBJ whole genome shotgun (WGS) entry which is preliminary data.</text>
</comment>
<dbReference type="Proteomes" id="UP001190700">
    <property type="component" value="Unassembled WGS sequence"/>
</dbReference>
<protein>
    <submittedName>
        <fullName evidence="1">Uncharacterized protein</fullName>
    </submittedName>
</protein>
<evidence type="ECO:0000313" key="1">
    <source>
        <dbReference type="EMBL" id="KAK3268026.1"/>
    </source>
</evidence>
<organism evidence="1 2">
    <name type="scientific">Cymbomonas tetramitiformis</name>
    <dbReference type="NCBI Taxonomy" id="36881"/>
    <lineage>
        <taxon>Eukaryota</taxon>
        <taxon>Viridiplantae</taxon>
        <taxon>Chlorophyta</taxon>
        <taxon>Pyramimonadophyceae</taxon>
        <taxon>Pyramimonadales</taxon>
        <taxon>Pyramimonadaceae</taxon>
        <taxon>Cymbomonas</taxon>
    </lineage>
</organism>
<keyword evidence="2" id="KW-1185">Reference proteome</keyword>
<dbReference type="AlphaFoldDB" id="A0AAE0FZB5"/>
<reference evidence="1 2" key="1">
    <citation type="journal article" date="2015" name="Genome Biol. Evol.">
        <title>Comparative Genomics of a Bacterivorous Green Alga Reveals Evolutionary Causalities and Consequences of Phago-Mixotrophic Mode of Nutrition.</title>
        <authorList>
            <person name="Burns J.A."/>
            <person name="Paasch A."/>
            <person name="Narechania A."/>
            <person name="Kim E."/>
        </authorList>
    </citation>
    <scope>NUCLEOTIDE SEQUENCE [LARGE SCALE GENOMIC DNA]</scope>
    <source>
        <strain evidence="1 2">PLY_AMNH</strain>
    </source>
</reference>
<dbReference type="EMBL" id="LGRX02012057">
    <property type="protein sequence ID" value="KAK3268026.1"/>
    <property type="molecule type" value="Genomic_DNA"/>
</dbReference>
<gene>
    <name evidence="1" type="ORF">CYMTET_23446</name>
</gene>
<proteinExistence type="predicted"/>
<sequence>MDVENFGIRNSRIHGSLRHRSSKKILAADSLKSGRGISKFYKKARSFACISDIAALGDSAKVLEKSTRLCSSDDEISQDSILRRRAGIDDGEIEDVSSIGEGALASQEDVSTSGDEGDSLFGHNSHFRSLRESCTRSLSDLKTLNELSVLHPIQNAWKDSDSSMIFSQSEDFDDTLEELEYTTATSSFATKDRIEPTASHHFSRSNDFADSMYEGDDAEVPDVGEDRYEEPSGIVTPSGFPLKIEDWAQLGDRAKFTSCSEVPIWTRLVR</sequence>
<name>A0AAE0FZB5_9CHLO</name>